<evidence type="ECO:0000256" key="5">
    <source>
        <dbReference type="ARBA" id="ARBA00023136"/>
    </source>
</evidence>
<dbReference type="SUPFAM" id="SSF103473">
    <property type="entry name" value="MFS general substrate transporter"/>
    <property type="match status" value="1"/>
</dbReference>
<feature type="transmembrane region" description="Helical" evidence="7">
    <location>
        <begin position="257"/>
        <end position="278"/>
    </location>
</feature>
<reference evidence="9 10" key="1">
    <citation type="submission" date="2012-07" db="EMBL/GenBank/DDBJ databases">
        <title>The Genome Sequence of Actinomyces turicensis ACS-279-V-COL4.</title>
        <authorList>
            <consortium name="The Broad Institute Genome Sequencing Platform"/>
            <person name="Earl A."/>
            <person name="Ward D."/>
            <person name="Feldgarden M."/>
            <person name="Gevers D."/>
            <person name="Saerens B."/>
            <person name="Vaneechoutte M."/>
            <person name="Walker B."/>
            <person name="Young S.K."/>
            <person name="Zeng Q."/>
            <person name="Gargeya S."/>
            <person name="Fitzgerald M."/>
            <person name="Haas B."/>
            <person name="Abouelleil A."/>
            <person name="Alvarado L."/>
            <person name="Arachchi H.M."/>
            <person name="Berlin A."/>
            <person name="Chapman S.B."/>
            <person name="Goldberg J."/>
            <person name="Griggs A."/>
            <person name="Gujja S."/>
            <person name="Hansen M."/>
            <person name="Howarth C."/>
            <person name="Imamovic A."/>
            <person name="Larimer J."/>
            <person name="McCowen C."/>
            <person name="Montmayeur A."/>
            <person name="Murphy C."/>
            <person name="Neiman D."/>
            <person name="Pearson M."/>
            <person name="Priest M."/>
            <person name="Roberts A."/>
            <person name="Saif S."/>
            <person name="Shea T."/>
            <person name="Sisk P."/>
            <person name="Sykes S."/>
            <person name="Wortman J."/>
            <person name="Nusbaum C."/>
            <person name="Birren B."/>
        </authorList>
    </citation>
    <scope>NUCLEOTIDE SEQUENCE [LARGE SCALE GENOMIC DNA]</scope>
    <source>
        <strain evidence="9 10">ACS-279-V-Col4</strain>
    </source>
</reference>
<dbReference type="CDD" id="cd06173">
    <property type="entry name" value="MFS_MefA_like"/>
    <property type="match status" value="1"/>
</dbReference>
<feature type="transmembrane region" description="Helical" evidence="7">
    <location>
        <begin position="50"/>
        <end position="73"/>
    </location>
</feature>
<feature type="transmembrane region" description="Helical" evidence="7">
    <location>
        <begin position="112"/>
        <end position="134"/>
    </location>
</feature>
<dbReference type="Gene3D" id="1.20.1250.20">
    <property type="entry name" value="MFS general substrate transporter like domains"/>
    <property type="match status" value="1"/>
</dbReference>
<gene>
    <name evidence="9" type="ORF">HMPREF9241_00461</name>
</gene>
<keyword evidence="5 7" id="KW-0472">Membrane</keyword>
<feature type="transmembrane region" description="Helical" evidence="7">
    <location>
        <begin position="208"/>
        <end position="230"/>
    </location>
</feature>
<feature type="region of interest" description="Disordered" evidence="6">
    <location>
        <begin position="1"/>
        <end position="41"/>
    </location>
</feature>
<accession>K0YW73</accession>
<evidence type="ECO:0000256" key="7">
    <source>
        <dbReference type="SAM" id="Phobius"/>
    </source>
</evidence>
<feature type="compositionally biased region" description="Polar residues" evidence="6">
    <location>
        <begin position="28"/>
        <end position="38"/>
    </location>
</feature>
<keyword evidence="4 7" id="KW-1133">Transmembrane helix</keyword>
<evidence type="ECO:0000313" key="10">
    <source>
        <dbReference type="Proteomes" id="UP000003994"/>
    </source>
</evidence>
<evidence type="ECO:0000256" key="1">
    <source>
        <dbReference type="ARBA" id="ARBA00004651"/>
    </source>
</evidence>
<dbReference type="Pfam" id="PF07690">
    <property type="entry name" value="MFS_1"/>
    <property type="match status" value="1"/>
</dbReference>
<organism evidence="9 10">
    <name type="scientific">Schaalia turicensis ACS-279-V-Col4</name>
    <dbReference type="NCBI Taxonomy" id="883077"/>
    <lineage>
        <taxon>Bacteria</taxon>
        <taxon>Bacillati</taxon>
        <taxon>Actinomycetota</taxon>
        <taxon>Actinomycetes</taxon>
        <taxon>Actinomycetales</taxon>
        <taxon>Actinomycetaceae</taxon>
        <taxon>Schaalia</taxon>
    </lineage>
</organism>
<evidence type="ECO:0000256" key="2">
    <source>
        <dbReference type="ARBA" id="ARBA00022475"/>
    </source>
</evidence>
<evidence type="ECO:0000256" key="3">
    <source>
        <dbReference type="ARBA" id="ARBA00022692"/>
    </source>
</evidence>
<dbReference type="InterPro" id="IPR011701">
    <property type="entry name" value="MFS"/>
</dbReference>
<feature type="transmembrane region" description="Helical" evidence="7">
    <location>
        <begin position="387"/>
        <end position="409"/>
    </location>
</feature>
<protein>
    <recommendedName>
        <fullName evidence="8">Major facilitator superfamily (MFS) profile domain-containing protein</fullName>
    </recommendedName>
</protein>
<evidence type="ECO:0000256" key="4">
    <source>
        <dbReference type="ARBA" id="ARBA00022989"/>
    </source>
</evidence>
<feature type="transmembrane region" description="Helical" evidence="7">
    <location>
        <begin position="185"/>
        <end position="202"/>
    </location>
</feature>
<comment type="caution">
    <text evidence="9">The sequence shown here is derived from an EMBL/GenBank/DDBJ whole genome shotgun (WGS) entry which is preliminary data.</text>
</comment>
<evidence type="ECO:0000313" key="9">
    <source>
        <dbReference type="EMBL" id="EJZ87833.1"/>
    </source>
</evidence>
<dbReference type="GO" id="GO:0005886">
    <property type="term" value="C:plasma membrane"/>
    <property type="evidence" value="ECO:0007669"/>
    <property type="project" value="UniProtKB-SubCell"/>
</dbReference>
<dbReference type="eggNOG" id="COG2814">
    <property type="taxonomic scope" value="Bacteria"/>
</dbReference>
<dbReference type="InterPro" id="IPR020846">
    <property type="entry name" value="MFS_dom"/>
</dbReference>
<comment type="subcellular location">
    <subcellularLocation>
        <location evidence="1">Cell membrane</location>
        <topology evidence="1">Multi-pass membrane protein</topology>
    </subcellularLocation>
</comment>
<dbReference type="GO" id="GO:0022857">
    <property type="term" value="F:transmembrane transporter activity"/>
    <property type="evidence" value="ECO:0007669"/>
    <property type="project" value="InterPro"/>
</dbReference>
<feature type="domain" description="Major facilitator superfamily (MFS) profile" evidence="8">
    <location>
        <begin position="47"/>
        <end position="441"/>
    </location>
</feature>
<feature type="transmembrane region" description="Helical" evidence="7">
    <location>
        <begin position="79"/>
        <end position="100"/>
    </location>
</feature>
<feature type="transmembrane region" description="Helical" evidence="7">
    <location>
        <begin position="350"/>
        <end position="375"/>
    </location>
</feature>
<dbReference type="PROSITE" id="PS50850">
    <property type="entry name" value="MFS"/>
    <property type="match status" value="1"/>
</dbReference>
<dbReference type="PATRIC" id="fig|883077.3.peg.457"/>
<dbReference type="HOGENOM" id="CLU_034180_16_0_11"/>
<dbReference type="RefSeq" id="WP_006680667.1">
    <property type="nucleotide sequence ID" value="NZ_JH815208.1"/>
</dbReference>
<evidence type="ECO:0000256" key="6">
    <source>
        <dbReference type="SAM" id="MobiDB-lite"/>
    </source>
</evidence>
<dbReference type="InterPro" id="IPR036259">
    <property type="entry name" value="MFS_trans_sf"/>
</dbReference>
<feature type="transmembrane region" description="Helical" evidence="7">
    <location>
        <begin position="323"/>
        <end position="344"/>
    </location>
</feature>
<feature type="transmembrane region" description="Helical" evidence="7">
    <location>
        <begin position="298"/>
        <end position="316"/>
    </location>
</feature>
<dbReference type="PANTHER" id="PTHR23513:SF6">
    <property type="entry name" value="MAJOR FACILITATOR SUPERFAMILY ASSOCIATED DOMAIN-CONTAINING PROTEIN"/>
    <property type="match status" value="1"/>
</dbReference>
<dbReference type="Proteomes" id="UP000003994">
    <property type="component" value="Unassembled WGS sequence"/>
</dbReference>
<keyword evidence="2" id="KW-1003">Cell membrane</keyword>
<dbReference type="EMBL" id="AGWQ01000003">
    <property type="protein sequence ID" value="EJZ87833.1"/>
    <property type="molecule type" value="Genomic_DNA"/>
</dbReference>
<proteinExistence type="predicted"/>
<dbReference type="PANTHER" id="PTHR23513">
    <property type="entry name" value="INTEGRAL MEMBRANE EFFLUX PROTEIN-RELATED"/>
    <property type="match status" value="1"/>
</dbReference>
<keyword evidence="3 7" id="KW-0812">Transmembrane</keyword>
<evidence type="ECO:0000259" key="8">
    <source>
        <dbReference type="PROSITE" id="PS50850"/>
    </source>
</evidence>
<name>K0YW73_9ACTO</name>
<keyword evidence="10" id="KW-1185">Reference proteome</keyword>
<feature type="transmembrane region" description="Helical" evidence="7">
    <location>
        <begin position="415"/>
        <end position="436"/>
    </location>
</feature>
<dbReference type="AlphaFoldDB" id="K0YW73"/>
<feature type="transmembrane region" description="Helical" evidence="7">
    <location>
        <begin position="140"/>
        <end position="164"/>
    </location>
</feature>
<sequence>MTDSFTSPHADETRPLDQENADPVEVASSINETPSSPAETDPHWKRRVTLFLIAQAISLFGSSIVQYAIMWYLTLTLKTGWVITLYAVVAFVPQAILSLFGGTLADRMNRRTVIAVSDSIIALVTLGLAVAMIAGETSLWLIYGAVFIRSVGAGFQQPAVGALLPQLTPTSQLMRVNGINQTINSAMALLSPVIAGAVYGWGGLVPTFWIDVVTALIGVGIVLTIPVATVRSGGEDRKSFAHDLMDGLRYVAGHRTILWLMVLYTVIFTLIVAPNFMVPLMIARDFTDAVWPLTVMETSFSAGMALGGLAIATFAVKWNQSRMLLYSCGSFGLLSAALGLTPFLGTTVGLFALFVLMFIIALLIPFFSAPVMTLVQTTVEQTYMGRVFSLINIVAVLGMPIGMIAFGPLADRFSIQWIFIISGIVAFGFTVVSFMAEPGREVLKMSGQPATQRDDEPVTA</sequence>
<dbReference type="STRING" id="883077.HMPREF9241_00461"/>